<dbReference type="EMBL" id="CP089280">
    <property type="protein sequence ID" value="USP81401.1"/>
    <property type="molecule type" value="Genomic_DNA"/>
</dbReference>
<keyword evidence="4" id="KW-1185">Reference proteome</keyword>
<evidence type="ECO:0000256" key="1">
    <source>
        <dbReference type="ARBA" id="ARBA00006547"/>
    </source>
</evidence>
<dbReference type="Proteomes" id="UP001056012">
    <property type="component" value="Chromosome 7"/>
</dbReference>
<dbReference type="Pfam" id="PF00797">
    <property type="entry name" value="Acetyltransf_2"/>
    <property type="match status" value="1"/>
</dbReference>
<keyword evidence="2" id="KW-0012">Acyltransferase</keyword>
<proteinExistence type="inferred from homology"/>
<dbReference type="PANTHER" id="PTHR11786:SF0">
    <property type="entry name" value="ARYLAMINE N-ACETYLTRANSFERASE 4-RELATED"/>
    <property type="match status" value="1"/>
</dbReference>
<name>A0A9Q8ZDQ6_CURCL</name>
<accession>A0A9Q8ZDQ6</accession>
<dbReference type="PRINTS" id="PR01543">
    <property type="entry name" value="ANATRNSFRASE"/>
</dbReference>
<protein>
    <submittedName>
        <fullName evidence="3">Arylamine N-acetyltransferase 1</fullName>
    </submittedName>
</protein>
<gene>
    <name evidence="3" type="ORF">yc1106_08675</name>
</gene>
<dbReference type="VEuPathDB" id="FungiDB:yc1106_08675"/>
<dbReference type="SUPFAM" id="SSF54001">
    <property type="entry name" value="Cysteine proteinases"/>
    <property type="match status" value="1"/>
</dbReference>
<keyword evidence="2" id="KW-0808">Transferase</keyword>
<comment type="similarity">
    <text evidence="1 2">Belongs to the arylamine N-acetyltransferase family.</text>
</comment>
<dbReference type="GO" id="GO:0016407">
    <property type="term" value="F:acetyltransferase activity"/>
    <property type="evidence" value="ECO:0007669"/>
    <property type="project" value="InterPro"/>
</dbReference>
<dbReference type="InterPro" id="IPR038765">
    <property type="entry name" value="Papain-like_cys_pep_sf"/>
</dbReference>
<organism evidence="3 4">
    <name type="scientific">Curvularia clavata</name>
    <dbReference type="NCBI Taxonomy" id="95742"/>
    <lineage>
        <taxon>Eukaryota</taxon>
        <taxon>Fungi</taxon>
        <taxon>Dikarya</taxon>
        <taxon>Ascomycota</taxon>
        <taxon>Pezizomycotina</taxon>
        <taxon>Dothideomycetes</taxon>
        <taxon>Pleosporomycetidae</taxon>
        <taxon>Pleosporales</taxon>
        <taxon>Pleosporineae</taxon>
        <taxon>Pleosporaceae</taxon>
        <taxon>Curvularia</taxon>
    </lineage>
</organism>
<dbReference type="InterPro" id="IPR001447">
    <property type="entry name" value="Arylamine_N-AcTrfase"/>
</dbReference>
<evidence type="ECO:0000313" key="3">
    <source>
        <dbReference type="EMBL" id="USP81401.1"/>
    </source>
</evidence>
<dbReference type="PANTHER" id="PTHR11786">
    <property type="entry name" value="N-HYDROXYARYLAMINE O-ACETYLTRANSFERASE"/>
    <property type="match status" value="1"/>
</dbReference>
<dbReference type="Gene3D" id="3.30.2140.20">
    <property type="match status" value="1"/>
</dbReference>
<dbReference type="InterPro" id="IPR053710">
    <property type="entry name" value="Arylamine_NAT_domain_sf"/>
</dbReference>
<evidence type="ECO:0000313" key="4">
    <source>
        <dbReference type="Proteomes" id="UP001056012"/>
    </source>
</evidence>
<evidence type="ECO:0000256" key="2">
    <source>
        <dbReference type="RuleBase" id="RU003452"/>
    </source>
</evidence>
<dbReference type="AlphaFoldDB" id="A0A9Q8ZDQ6"/>
<dbReference type="OrthoDB" id="10260017at2759"/>
<reference evidence="3" key="1">
    <citation type="submission" date="2021-12" db="EMBL/GenBank/DDBJ databases">
        <title>Curvularia clavata genome.</title>
        <authorList>
            <person name="Cao Y."/>
        </authorList>
    </citation>
    <scope>NUCLEOTIDE SEQUENCE</scope>
    <source>
        <strain evidence="3">Yc1106</strain>
    </source>
</reference>
<sequence>MSTLAAYSPAQIARYFDRLGLPQEQRIQHVASLDATDALGYLARLQTLHLAEIPFENISLHYSTHHSVSVHPHQLFKKIIADNNGRGGYCMENNALFGTLLRSLGFTVYPGGGRVFTGTAWTGWSHMINIVTIGDTKYHVDVGFGGDAPTAPMALDRTGTVHKSIQPASARLQWRNIPGNTDPSQRLWVYEYRRSDDCDWEMKYSFTELEFLPEDFALINYFTSTSRHTWFTRMIVADKKIVGPDGELIGKMTLAATTLKWNIRGEKTKEIEFKSEADRIEALEKYFGIKLDQAERDSIAGLASEIK</sequence>